<dbReference type="EMBL" id="JAXCGZ010001393">
    <property type="protein sequence ID" value="KAK7085260.1"/>
    <property type="molecule type" value="Genomic_DNA"/>
</dbReference>
<protein>
    <submittedName>
        <fullName evidence="2">Uncharacterized protein</fullName>
    </submittedName>
</protein>
<proteinExistence type="predicted"/>
<accession>A0AAN8XIQ6</accession>
<evidence type="ECO:0000313" key="3">
    <source>
        <dbReference type="Proteomes" id="UP001381693"/>
    </source>
</evidence>
<gene>
    <name evidence="2" type="ORF">SK128_019932</name>
</gene>
<evidence type="ECO:0000256" key="1">
    <source>
        <dbReference type="SAM" id="MobiDB-lite"/>
    </source>
</evidence>
<dbReference type="AlphaFoldDB" id="A0AAN8XIQ6"/>
<dbReference type="Proteomes" id="UP001381693">
    <property type="component" value="Unassembled WGS sequence"/>
</dbReference>
<comment type="caution">
    <text evidence="2">The sequence shown here is derived from an EMBL/GenBank/DDBJ whole genome shotgun (WGS) entry which is preliminary data.</text>
</comment>
<dbReference type="InterPro" id="IPR024079">
    <property type="entry name" value="MetalloPept_cat_dom_sf"/>
</dbReference>
<reference evidence="2 3" key="1">
    <citation type="submission" date="2023-11" db="EMBL/GenBank/DDBJ databases">
        <title>Halocaridina rubra genome assembly.</title>
        <authorList>
            <person name="Smith C."/>
        </authorList>
    </citation>
    <scope>NUCLEOTIDE SEQUENCE [LARGE SCALE GENOMIC DNA]</scope>
    <source>
        <strain evidence="2">EP-1</strain>
        <tissue evidence="2">Whole</tissue>
    </source>
</reference>
<feature type="region of interest" description="Disordered" evidence="1">
    <location>
        <begin position="78"/>
        <end position="100"/>
    </location>
</feature>
<sequence>MCTGVIVDHDHTHLVKPLPSNSIHRRRRRQVLNGTENDEYLTPDGLHVIHSKDKHAKCAVFNLQAMKAPRHIIKLPDDFTESNSSESSQNQNDTLHTSGEQFEHDISKRAASDRYQIETAVFVDDAMYDVILKQNPNSDVIETVTDVVFAIMNGVHLLYNAPSLDIHFTITLVRLDIIKSSTKGPSKGSGDIQRYLSNFCYWQRNLNKAENPSGDKTPGFWDHALMLSGIDLWDGRPDLDSVI</sequence>
<dbReference type="GO" id="GO:0008237">
    <property type="term" value="F:metallopeptidase activity"/>
    <property type="evidence" value="ECO:0007669"/>
    <property type="project" value="InterPro"/>
</dbReference>
<feature type="non-terminal residue" evidence="2">
    <location>
        <position position="243"/>
    </location>
</feature>
<evidence type="ECO:0000313" key="2">
    <source>
        <dbReference type="EMBL" id="KAK7085260.1"/>
    </source>
</evidence>
<keyword evidence="3" id="KW-1185">Reference proteome</keyword>
<dbReference type="SUPFAM" id="SSF55486">
    <property type="entry name" value="Metalloproteases ('zincins'), catalytic domain"/>
    <property type="match status" value="1"/>
</dbReference>
<feature type="compositionally biased region" description="Low complexity" evidence="1">
    <location>
        <begin position="81"/>
        <end position="92"/>
    </location>
</feature>
<dbReference type="Gene3D" id="3.40.390.10">
    <property type="entry name" value="Collagenase (Catalytic Domain)"/>
    <property type="match status" value="1"/>
</dbReference>
<organism evidence="2 3">
    <name type="scientific">Halocaridina rubra</name>
    <name type="common">Hawaiian red shrimp</name>
    <dbReference type="NCBI Taxonomy" id="373956"/>
    <lineage>
        <taxon>Eukaryota</taxon>
        <taxon>Metazoa</taxon>
        <taxon>Ecdysozoa</taxon>
        <taxon>Arthropoda</taxon>
        <taxon>Crustacea</taxon>
        <taxon>Multicrustacea</taxon>
        <taxon>Malacostraca</taxon>
        <taxon>Eumalacostraca</taxon>
        <taxon>Eucarida</taxon>
        <taxon>Decapoda</taxon>
        <taxon>Pleocyemata</taxon>
        <taxon>Caridea</taxon>
        <taxon>Atyoidea</taxon>
        <taxon>Atyidae</taxon>
        <taxon>Halocaridina</taxon>
    </lineage>
</organism>
<name>A0AAN8XIQ6_HALRR</name>